<gene>
    <name evidence="9" type="ORF">HOLleu_19487</name>
</gene>
<dbReference type="Pfam" id="PF12799">
    <property type="entry name" value="LRR_4"/>
    <property type="match status" value="1"/>
</dbReference>
<evidence type="ECO:0000256" key="1">
    <source>
        <dbReference type="ARBA" id="ARBA00004496"/>
    </source>
</evidence>
<keyword evidence="9" id="KW-0808">Transferase</keyword>
<evidence type="ECO:0000256" key="3">
    <source>
        <dbReference type="ARBA" id="ARBA00022614"/>
    </source>
</evidence>
<evidence type="ECO:0000256" key="5">
    <source>
        <dbReference type="SAM" id="MobiDB-lite"/>
    </source>
</evidence>
<dbReference type="Pfam" id="PF25624">
    <property type="entry name" value="PH_S11IP_C"/>
    <property type="match status" value="1"/>
</dbReference>
<dbReference type="PROSITE" id="PS51450">
    <property type="entry name" value="LRR"/>
    <property type="match status" value="5"/>
</dbReference>
<dbReference type="OrthoDB" id="7451790at2759"/>
<feature type="domain" description="PLEKHM2 PH" evidence="6">
    <location>
        <begin position="1104"/>
        <end position="1228"/>
    </location>
</feature>
<dbReference type="InterPro" id="IPR057288">
    <property type="entry name" value="PH_PLEKHM2"/>
</dbReference>
<sequence length="1396" mass="156246">MEDTGHSVKRDLAMELYQFIKNGNLENKLLMKENKLSILTSHLAALNKVFVTYNSSEIMDSSRREAVEFLRNFCFKIPTLKLINDVKMVEGAIDVSRLHSLTVLEISKGPIYRMVGLRSLQSQLKVLICRRCLHSMEILLAKCGGDQSEEGDWPHLNTLNLSFNSLTTIDSSLKLLPVLTVLDLSHNQIKNTGDYLECLTELQYLNLSHNCLTRVPSLCQVAQRKLKALNLRNNSIEYLDGIHLLENLESLELSRNCIYSEETLQALNAVWQISQINFRGNPITHERLYRESVARNLPPDTAFRTVLLDGKPLSEAEIKVIPTQRKPAYHSLYRGRAPQASDGITSSDFADRSVDLFEDSGDYSSSGPSKTREKKRKKKRVRHVVISEQAQSEGLPVITPKSVESTTNMEDAKREFERKREELGSDWLLALQDPYKKPTMPAEKPESVNPFLQKRQQQPSPIPKVKPPKSDENTSQKVEKEKVEEHVEEKKERQVVVTTAEVEKRQRIAPLEGPEEVGLQEDVPDGGDEDTPLSQHDELPSMTDTLNSTGVDLEYEYPTGGIVFSSQDDAMTVREENTASTLRRTNSEEDLCGPLLVKVAPIKGGELIEILLTVKQTHLEESDLLGEVQERLELSSLLSVEVSEREQADDGPVPALEIHFEYVRKDRRHRKYYMEDESSMETLCGVLEPFWHQNQEKKVTQYMSCLKCAKEFPLSKAAMIVDKPKGRKSSDQQDALNEIPTCPFCGNRYLVDREHNGTSSGNQTPIVGSLSSVDATKPLATSSPWRNKENGKYSSSLDKHYSVSPVFQRRLLGATNQPEVQVTIVHPSSPSNYDSANIPNDDTISSEVLDEALRLPESTIPSDSVSSKTPIEEVAHYSRDQLDALLKSNKSEFQSRYSLMPQVSMDASSSQGTPSRSPSRPQSTSSQSSIIRSTDGKLGGHSENIYAGRSELSDEDEIDILDESQESTRQDFVDSNHMTMKGRESVSSRASTRVYGRHGSNESDIAVLSDRDHQDSDSVYSQKDGITSDNVFGSTEVDPTDQKMSKVTFEVGGQGGGRRPDNNNERGNGYHDSGISNSASTDDQDGKNKAGRVSILSSTKGNFVFADHRLKLFYSMSLFSSDEESFKCHTMGTICTSSMLGLVSYEGLVVSSTSHLYVLKIAKEESDKPSDFLQKKLQFTLQDLLYIHMGLGSQLLQFEFADDGGRFTLIIGDSEWGESFAKMLQDSIPPKSGGNPSKFKCIERNHKEVTEAISSLLDDEDEATSLGESVYIHSLEIKQKVSSHMRQGILITGAYIYLLMENCSWPLTGPNSVKVTPKGNHFTLKEYFSLTDVTDVECNLQDLKAAINFSDEDNEIEGQWKVKFLTVSSMKQILDVINKTWSEQFGVDLTISYVKT</sequence>
<feature type="region of interest" description="Disordered" evidence="5">
    <location>
        <begin position="436"/>
        <end position="542"/>
    </location>
</feature>
<proteinExistence type="predicted"/>
<dbReference type="GO" id="GO:0016301">
    <property type="term" value="F:kinase activity"/>
    <property type="evidence" value="ECO:0007669"/>
    <property type="project" value="UniProtKB-KW"/>
</dbReference>
<name>A0A9Q1C040_HOLLE</name>
<protein>
    <submittedName>
        <fullName evidence="9">Serine/threonine-protein kinase 11-interacting protein</fullName>
    </submittedName>
</protein>
<dbReference type="Pfam" id="PF25357">
    <property type="entry name" value="PH_S11IP"/>
    <property type="match status" value="1"/>
</dbReference>
<evidence type="ECO:0000259" key="7">
    <source>
        <dbReference type="Pfam" id="PF25357"/>
    </source>
</evidence>
<feature type="compositionally biased region" description="Acidic residues" evidence="5">
    <location>
        <begin position="513"/>
        <end position="531"/>
    </location>
</feature>
<evidence type="ECO:0000259" key="6">
    <source>
        <dbReference type="Pfam" id="PF23142"/>
    </source>
</evidence>
<dbReference type="Gene3D" id="3.80.10.10">
    <property type="entry name" value="Ribonuclease Inhibitor"/>
    <property type="match status" value="2"/>
</dbReference>
<feature type="compositionally biased region" description="Low complexity" evidence="5">
    <location>
        <begin position="908"/>
        <end position="933"/>
    </location>
</feature>
<comment type="caution">
    <text evidence="9">The sequence shown here is derived from an EMBL/GenBank/DDBJ whole genome shotgun (WGS) entry which is preliminary data.</text>
</comment>
<dbReference type="InterPro" id="IPR003591">
    <property type="entry name" value="Leu-rich_rpt_typical-subtyp"/>
</dbReference>
<keyword evidence="2" id="KW-0963">Cytoplasm</keyword>
<dbReference type="PANTHER" id="PTHR15454">
    <property type="entry name" value="NISCHARIN RELATED"/>
    <property type="match status" value="1"/>
</dbReference>
<feature type="compositionally biased region" description="Acidic residues" evidence="5">
    <location>
        <begin position="953"/>
        <end position="965"/>
    </location>
</feature>
<keyword evidence="4" id="KW-0677">Repeat</keyword>
<dbReference type="EMBL" id="JAIZAY010000009">
    <property type="protein sequence ID" value="KAJ8035724.1"/>
    <property type="molecule type" value="Genomic_DNA"/>
</dbReference>
<dbReference type="GO" id="GO:0005737">
    <property type="term" value="C:cytoplasm"/>
    <property type="evidence" value="ECO:0007669"/>
    <property type="project" value="UniProtKB-SubCell"/>
</dbReference>
<dbReference type="Proteomes" id="UP001152320">
    <property type="component" value="Chromosome 9"/>
</dbReference>
<dbReference type="InterPro" id="IPR057292">
    <property type="entry name" value="PH_S11IP"/>
</dbReference>
<dbReference type="InterPro" id="IPR057676">
    <property type="entry name" value="PH_S11IP_C"/>
</dbReference>
<dbReference type="SUPFAM" id="SSF52075">
    <property type="entry name" value="Outer arm dynein light chain 1"/>
    <property type="match status" value="1"/>
</dbReference>
<feature type="compositionally biased region" description="Basic and acidic residues" evidence="5">
    <location>
        <begin position="468"/>
        <end position="494"/>
    </location>
</feature>
<keyword evidence="3" id="KW-0433">Leucine-rich repeat</keyword>
<feature type="domain" description="STK11-interacting protein C-terminal PH" evidence="8">
    <location>
        <begin position="1268"/>
        <end position="1391"/>
    </location>
</feature>
<feature type="compositionally biased region" description="Basic residues" evidence="5">
    <location>
        <begin position="372"/>
        <end position="383"/>
    </location>
</feature>
<accession>A0A9Q1C040</accession>
<feature type="region of interest" description="Disordered" evidence="5">
    <location>
        <begin position="903"/>
        <end position="1089"/>
    </location>
</feature>
<feature type="compositionally biased region" description="Polar residues" evidence="5">
    <location>
        <begin position="1017"/>
        <end position="1033"/>
    </location>
</feature>
<dbReference type="Pfam" id="PF23142">
    <property type="entry name" value="PH_PLEKHM2"/>
    <property type="match status" value="1"/>
</dbReference>
<feature type="region of interest" description="Disordered" evidence="5">
    <location>
        <begin position="357"/>
        <end position="418"/>
    </location>
</feature>
<comment type="subcellular location">
    <subcellularLocation>
        <location evidence="1">Cytoplasm</location>
    </subcellularLocation>
</comment>
<dbReference type="PANTHER" id="PTHR15454:SF69">
    <property type="entry name" value="SERINE_THREONINE-PROTEIN KINASE 11-INTERACTING PROTEIN"/>
    <property type="match status" value="1"/>
</dbReference>
<reference evidence="9" key="1">
    <citation type="submission" date="2021-10" db="EMBL/GenBank/DDBJ databases">
        <title>Tropical sea cucumber genome reveals ecological adaptation and Cuvierian tubules defense mechanism.</title>
        <authorList>
            <person name="Chen T."/>
        </authorList>
    </citation>
    <scope>NUCLEOTIDE SEQUENCE</scope>
    <source>
        <strain evidence="9">Nanhai2018</strain>
        <tissue evidence="9">Muscle</tissue>
    </source>
</reference>
<evidence type="ECO:0000256" key="4">
    <source>
        <dbReference type="ARBA" id="ARBA00022737"/>
    </source>
</evidence>
<keyword evidence="10" id="KW-1185">Reference proteome</keyword>
<organism evidence="9 10">
    <name type="scientific">Holothuria leucospilota</name>
    <name type="common">Black long sea cucumber</name>
    <name type="synonym">Mertensiothuria leucospilota</name>
    <dbReference type="NCBI Taxonomy" id="206669"/>
    <lineage>
        <taxon>Eukaryota</taxon>
        <taxon>Metazoa</taxon>
        <taxon>Echinodermata</taxon>
        <taxon>Eleutherozoa</taxon>
        <taxon>Echinozoa</taxon>
        <taxon>Holothuroidea</taxon>
        <taxon>Aspidochirotacea</taxon>
        <taxon>Aspidochirotida</taxon>
        <taxon>Holothuriidae</taxon>
        <taxon>Holothuria</taxon>
    </lineage>
</organism>
<dbReference type="SMART" id="SM00369">
    <property type="entry name" value="LRR_TYP"/>
    <property type="match status" value="4"/>
</dbReference>
<feature type="domain" description="Serine/threonine-protein kinase 11-interacting protein PH" evidence="7">
    <location>
        <begin position="586"/>
        <end position="694"/>
    </location>
</feature>
<dbReference type="InterPro" id="IPR025875">
    <property type="entry name" value="Leu-rich_rpt_4"/>
</dbReference>
<keyword evidence="9" id="KW-0418">Kinase</keyword>
<evidence type="ECO:0000313" key="10">
    <source>
        <dbReference type="Proteomes" id="UP001152320"/>
    </source>
</evidence>
<evidence type="ECO:0000256" key="2">
    <source>
        <dbReference type="ARBA" id="ARBA00022490"/>
    </source>
</evidence>
<dbReference type="InterPro" id="IPR001611">
    <property type="entry name" value="Leu-rich_rpt"/>
</dbReference>
<evidence type="ECO:0000313" key="9">
    <source>
        <dbReference type="EMBL" id="KAJ8035724.1"/>
    </source>
</evidence>
<dbReference type="InterPro" id="IPR032675">
    <property type="entry name" value="LRR_dom_sf"/>
</dbReference>
<evidence type="ECO:0000259" key="8">
    <source>
        <dbReference type="Pfam" id="PF25624"/>
    </source>
</evidence>